<comment type="caution">
    <text evidence="1">The sequence shown here is derived from an EMBL/GenBank/DDBJ whole genome shotgun (WGS) entry which is preliminary data.</text>
</comment>
<dbReference type="AlphaFoldDB" id="A0A409Y3C1"/>
<dbReference type="EMBL" id="NHYE01001244">
    <property type="protein sequence ID" value="PPQ97482.1"/>
    <property type="molecule type" value="Genomic_DNA"/>
</dbReference>
<dbReference type="InParanoid" id="A0A409Y3C1"/>
<gene>
    <name evidence="1" type="ORF">CVT26_002830</name>
</gene>
<evidence type="ECO:0000313" key="1">
    <source>
        <dbReference type="EMBL" id="PPQ97482.1"/>
    </source>
</evidence>
<dbReference type="Proteomes" id="UP000284706">
    <property type="component" value="Unassembled WGS sequence"/>
</dbReference>
<evidence type="ECO:0000313" key="2">
    <source>
        <dbReference type="Proteomes" id="UP000284706"/>
    </source>
</evidence>
<sequence length="83" mass="9017">MHYGRTTPPRVLFAISFTSLVPQGRVLGAAASLRAERLHRYVLGRTREIFASTLAASSRSAALARKHELTVDSVPHCHLAAGH</sequence>
<reference evidence="1 2" key="1">
    <citation type="journal article" date="2018" name="Evol. Lett.">
        <title>Horizontal gene cluster transfer increased hallucinogenic mushroom diversity.</title>
        <authorList>
            <person name="Reynolds H.T."/>
            <person name="Vijayakumar V."/>
            <person name="Gluck-Thaler E."/>
            <person name="Korotkin H.B."/>
            <person name="Matheny P.B."/>
            <person name="Slot J.C."/>
        </authorList>
    </citation>
    <scope>NUCLEOTIDE SEQUENCE [LARGE SCALE GENOMIC DNA]</scope>
    <source>
        <strain evidence="1 2">SRW20</strain>
    </source>
</reference>
<protein>
    <submittedName>
        <fullName evidence="1">Uncharacterized protein</fullName>
    </submittedName>
</protein>
<name>A0A409Y3C1_9AGAR</name>
<proteinExistence type="predicted"/>
<organism evidence="1 2">
    <name type="scientific">Gymnopilus dilepis</name>
    <dbReference type="NCBI Taxonomy" id="231916"/>
    <lineage>
        <taxon>Eukaryota</taxon>
        <taxon>Fungi</taxon>
        <taxon>Dikarya</taxon>
        <taxon>Basidiomycota</taxon>
        <taxon>Agaricomycotina</taxon>
        <taxon>Agaricomycetes</taxon>
        <taxon>Agaricomycetidae</taxon>
        <taxon>Agaricales</taxon>
        <taxon>Agaricineae</taxon>
        <taxon>Hymenogastraceae</taxon>
        <taxon>Gymnopilus</taxon>
    </lineage>
</organism>
<accession>A0A409Y3C1</accession>
<keyword evidence="2" id="KW-1185">Reference proteome</keyword>